<dbReference type="Proteomes" id="UP000761534">
    <property type="component" value="Unassembled WGS sequence"/>
</dbReference>
<evidence type="ECO:0000256" key="7">
    <source>
        <dbReference type="PIRSR" id="PIRSR037217-2"/>
    </source>
</evidence>
<dbReference type="PROSITE" id="PS00758">
    <property type="entry name" value="ARGE_DAPE_CPG2_1"/>
    <property type="match status" value="1"/>
</dbReference>
<dbReference type="Pfam" id="PF01546">
    <property type="entry name" value="Peptidase_M20"/>
    <property type="match status" value="1"/>
</dbReference>
<gene>
    <name evidence="10" type="ORF">TRICI_006331</name>
</gene>
<evidence type="ECO:0000256" key="8">
    <source>
        <dbReference type="SAM" id="Phobius"/>
    </source>
</evidence>
<dbReference type="GO" id="GO:0004181">
    <property type="term" value="F:metallocarboxypeptidase activity"/>
    <property type="evidence" value="ECO:0007669"/>
    <property type="project" value="InterPro"/>
</dbReference>
<feature type="binding site" evidence="7">
    <location>
        <position position="173"/>
    </location>
    <ligand>
        <name>Zn(2+)</name>
        <dbReference type="ChEBI" id="CHEBI:29105"/>
        <label>2</label>
    </ligand>
</feature>
<feature type="binding site" evidence="7">
    <location>
        <position position="271"/>
    </location>
    <ligand>
        <name>Zn(2+)</name>
        <dbReference type="ChEBI" id="CHEBI:29105"/>
        <label>2</label>
    </ligand>
</feature>
<dbReference type="InterPro" id="IPR047177">
    <property type="entry name" value="Pept_M20A"/>
</dbReference>
<keyword evidence="5 7" id="KW-0862">Zinc</keyword>
<dbReference type="PANTHER" id="PTHR45962:SF1">
    <property type="entry name" value="N-FATTY-ACYL-AMINO ACID SYNTHASE_HYDROLASE PM20D1"/>
    <property type="match status" value="1"/>
</dbReference>
<keyword evidence="8" id="KW-0472">Membrane</keyword>
<evidence type="ECO:0000259" key="9">
    <source>
        <dbReference type="Pfam" id="PF07687"/>
    </source>
</evidence>
<dbReference type="VEuPathDB" id="FungiDB:TRICI_006331"/>
<dbReference type="OrthoDB" id="3064516at2759"/>
<dbReference type="InterPro" id="IPR001261">
    <property type="entry name" value="ArgE/DapE_CS"/>
</dbReference>
<dbReference type="InterPro" id="IPR002933">
    <property type="entry name" value="Peptidase_M20"/>
</dbReference>
<dbReference type="SUPFAM" id="SSF55031">
    <property type="entry name" value="Bacterial exopeptidase dimerisation domain"/>
    <property type="match status" value="1"/>
</dbReference>
<keyword evidence="8" id="KW-0812">Transmembrane</keyword>
<name>A0A642UIA3_9ASCO</name>
<evidence type="ECO:0000256" key="1">
    <source>
        <dbReference type="ARBA" id="ARBA00006247"/>
    </source>
</evidence>
<evidence type="ECO:0000256" key="5">
    <source>
        <dbReference type="ARBA" id="ARBA00022833"/>
    </source>
</evidence>
<dbReference type="InterPro" id="IPR017141">
    <property type="entry name" value="Pept_M20_carboxypep"/>
</dbReference>
<keyword evidence="2" id="KW-0645">Protease</keyword>
<evidence type="ECO:0000256" key="6">
    <source>
        <dbReference type="PIRSR" id="PIRSR037217-1"/>
    </source>
</evidence>
<evidence type="ECO:0000256" key="3">
    <source>
        <dbReference type="ARBA" id="ARBA00022723"/>
    </source>
</evidence>
<evidence type="ECO:0000256" key="2">
    <source>
        <dbReference type="ARBA" id="ARBA00022670"/>
    </source>
</evidence>
<keyword evidence="8" id="KW-1133">Transmembrane helix</keyword>
<dbReference type="Gene3D" id="1.10.150.900">
    <property type="match status" value="1"/>
</dbReference>
<dbReference type="Pfam" id="PF07687">
    <property type="entry name" value="M20_dimer"/>
    <property type="match status" value="1"/>
</dbReference>
<comment type="similarity">
    <text evidence="1">Belongs to the peptidase M20A family.</text>
</comment>
<accession>A0A642UIA3</accession>
<feature type="binding site" evidence="7">
    <location>
        <position position="208"/>
    </location>
    <ligand>
        <name>Zn(2+)</name>
        <dbReference type="ChEBI" id="CHEBI:29105"/>
        <label>1</label>
    </ligand>
</feature>
<feature type="active site" description="Proton acceptor" evidence="6">
    <location>
        <position position="242"/>
    </location>
</feature>
<dbReference type="InterPro" id="IPR036264">
    <property type="entry name" value="Bact_exopeptidase_dim_dom"/>
</dbReference>
<feature type="binding site" evidence="7">
    <location>
        <position position="243"/>
    </location>
    <ligand>
        <name>Zn(2+)</name>
        <dbReference type="ChEBI" id="CHEBI:29105"/>
        <label>1</label>
    </ligand>
</feature>
<evidence type="ECO:0000256" key="4">
    <source>
        <dbReference type="ARBA" id="ARBA00022801"/>
    </source>
</evidence>
<dbReference type="PANTHER" id="PTHR45962">
    <property type="entry name" value="N-FATTY-ACYL-AMINO ACID SYNTHASE/HYDROLASE PM20D1"/>
    <property type="match status" value="1"/>
</dbReference>
<dbReference type="GO" id="GO:0000328">
    <property type="term" value="C:fungal-type vacuole lumen"/>
    <property type="evidence" value="ECO:0007669"/>
    <property type="project" value="TreeGrafter"/>
</dbReference>
<reference evidence="10" key="1">
    <citation type="journal article" date="2019" name="G3 (Bethesda)">
        <title>Genome Assemblies of Two Rare Opportunistic Yeast Pathogens: Diutina rugosa (syn. Candida rugosa) and Trichomonascus ciferrii (syn. Candida ciferrii).</title>
        <authorList>
            <person name="Mixao V."/>
            <person name="Saus E."/>
            <person name="Hansen A.P."/>
            <person name="Lass-Florl C."/>
            <person name="Gabaldon T."/>
        </authorList>
    </citation>
    <scope>NUCLEOTIDE SEQUENCE</scope>
    <source>
        <strain evidence="10">CBS 4856</strain>
    </source>
</reference>
<comment type="caution">
    <text evidence="10">The sequence shown here is derived from an EMBL/GenBank/DDBJ whole genome shotgun (WGS) entry which is preliminary data.</text>
</comment>
<feature type="transmembrane region" description="Helical" evidence="8">
    <location>
        <begin position="15"/>
        <end position="32"/>
    </location>
</feature>
<keyword evidence="4" id="KW-0378">Hydrolase</keyword>
<dbReference type="SUPFAM" id="SSF53187">
    <property type="entry name" value="Zn-dependent exopeptidases"/>
    <property type="match status" value="1"/>
</dbReference>
<feature type="active site" evidence="6">
    <location>
        <position position="175"/>
    </location>
</feature>
<dbReference type="GO" id="GO:0051603">
    <property type="term" value="P:proteolysis involved in protein catabolic process"/>
    <property type="evidence" value="ECO:0007669"/>
    <property type="project" value="TreeGrafter"/>
</dbReference>
<keyword evidence="11" id="KW-1185">Reference proteome</keyword>
<dbReference type="AlphaFoldDB" id="A0A642UIA3"/>
<dbReference type="Gene3D" id="3.40.630.10">
    <property type="entry name" value="Zn peptidases"/>
    <property type="match status" value="1"/>
</dbReference>
<protein>
    <recommendedName>
        <fullName evidence="9">Peptidase M20 dimerisation domain-containing protein</fullName>
    </recommendedName>
</protein>
<dbReference type="GO" id="GO:0046872">
    <property type="term" value="F:metal ion binding"/>
    <property type="evidence" value="ECO:0007669"/>
    <property type="project" value="UniProtKB-KW"/>
</dbReference>
<feature type="binding site" evidence="7">
    <location>
        <position position="208"/>
    </location>
    <ligand>
        <name>Zn(2+)</name>
        <dbReference type="ChEBI" id="CHEBI:29105"/>
        <label>2</label>
    </ligand>
</feature>
<feature type="binding site" evidence="7">
    <location>
        <position position="545"/>
    </location>
    <ligand>
        <name>Zn(2+)</name>
        <dbReference type="ChEBI" id="CHEBI:29105"/>
        <label>1</label>
    </ligand>
</feature>
<keyword evidence="3 7" id="KW-0479">Metal-binding</keyword>
<feature type="domain" description="Peptidase M20 dimerisation" evidence="9">
    <location>
        <begin position="291"/>
        <end position="443"/>
    </location>
</feature>
<dbReference type="EMBL" id="SWFS01000519">
    <property type="protein sequence ID" value="KAA8899477.1"/>
    <property type="molecule type" value="Genomic_DNA"/>
</dbReference>
<dbReference type="CDD" id="cd05674">
    <property type="entry name" value="M20_yscS"/>
    <property type="match status" value="1"/>
</dbReference>
<dbReference type="Gene3D" id="3.30.70.360">
    <property type="match status" value="1"/>
</dbReference>
<proteinExistence type="inferred from homology"/>
<dbReference type="PROSITE" id="PS00759">
    <property type="entry name" value="ARGE_DAPE_CPG2_2"/>
    <property type="match status" value="1"/>
</dbReference>
<sequence>MGGQNNANQGGKSGVFGSAVLITVIAVVLAIVNPNAKEYLTSFFASDSISERYLPGASAQFGVCEQLPRLEPKNKEVERFLRDTVESPEYHKEIINKLSGIIQIPSESYDELGLIGEDERWDVFYKMEDYIKAKYPTVFKNVKLDHANTHGLILTWEGSIPASEAKPILMLAHQDVVPVLADTVDDWTHPPYEGFYDGEIIWGRGATDDKGYLISIIESLELLIKSGFKPKRTVILAFGCDEEISGENCGRPISQFLHNRYGDDGIYLIMDEGSVGLQREFGQSFAMVSVSEKGYLDVGINVTSTGGHASTPPDHNTIGIMSEIITEIEANPFPGKVTTKNPMFSYLECAAVHAPEKSYPSEARKRLDQVSKCSPKAEQELAKILDDMRYYFKTSQSVGKINGGVKINAIPEAVTTLVNLRLAVETSVAEVKKHYESLIGPIAQKHGMLFEGFDSTHETSEVRKISLFGVDALEPAPVSPLDAEQFKILSGTIKNTLKPLENDSELIVTPYLMPANTDTKFFWNVTKNIYRFTPINLVQSLNRAHTTDEFIRAEEFVREPLFFASLILNADDAV</sequence>
<organism evidence="10 11">
    <name type="scientific">Trichomonascus ciferrii</name>
    <dbReference type="NCBI Taxonomy" id="44093"/>
    <lineage>
        <taxon>Eukaryota</taxon>
        <taxon>Fungi</taxon>
        <taxon>Dikarya</taxon>
        <taxon>Ascomycota</taxon>
        <taxon>Saccharomycotina</taxon>
        <taxon>Dipodascomycetes</taxon>
        <taxon>Dipodascales</taxon>
        <taxon>Trichomonascaceae</taxon>
        <taxon>Trichomonascus</taxon>
        <taxon>Trichomonascus ciferrii complex</taxon>
    </lineage>
</organism>
<dbReference type="PIRSF" id="PIRSF037217">
    <property type="entry name" value="Carboxypeptidase_S"/>
    <property type="match status" value="1"/>
</dbReference>
<dbReference type="InterPro" id="IPR011650">
    <property type="entry name" value="Peptidase_M20_dimer"/>
</dbReference>
<evidence type="ECO:0000313" key="11">
    <source>
        <dbReference type="Proteomes" id="UP000761534"/>
    </source>
</evidence>
<evidence type="ECO:0000313" key="10">
    <source>
        <dbReference type="EMBL" id="KAA8899477.1"/>
    </source>
</evidence>